<keyword evidence="1" id="KW-0812">Transmembrane</keyword>
<feature type="transmembrane region" description="Helical" evidence="1">
    <location>
        <begin position="14"/>
        <end position="36"/>
    </location>
</feature>
<dbReference type="KEGG" id="srub:C2R22_21025"/>
<sequence length="278" mass="28969">MVELIPTRRVVVEWTVLGTVLTLVASFIFSGVYAAGTGQTDVGFQISDFESALVEVTGVIVLIVAVLGLHETVHAGVIRHFGGDVSIGVGIAQFVLPYAYVTTTQRLKRNQFIVVALAPLVVITVLGVPLMIMLDAAILILPLALNVGGAIGDLWMAGILLRYPTHVVVEDSVTGVTIYGRPDDELAATSESGLLRRAIIGTAGGFGLLLLVGLSAPILVGALGVDAVTIGLPGSPWSIYTFEGSAGEFDMNLNYVGLVGASVLIGCLFSIGAHFLRG</sequence>
<evidence type="ECO:0000256" key="1">
    <source>
        <dbReference type="SAM" id="Phobius"/>
    </source>
</evidence>
<dbReference type="EMBL" id="CP026310">
    <property type="protein sequence ID" value="AUV84259.1"/>
    <property type="molecule type" value="Genomic_DNA"/>
</dbReference>
<dbReference type="Proteomes" id="UP000236584">
    <property type="component" value="Plasmid unnamed1"/>
</dbReference>
<name>A0A2I8VSV1_9EURY</name>
<protein>
    <recommendedName>
        <fullName evidence="4">DUF3267 domain-containing protein</fullName>
    </recommendedName>
</protein>
<geneLocation type="plasmid" evidence="2">
    <name>unnamed1</name>
</geneLocation>
<evidence type="ECO:0000313" key="2">
    <source>
        <dbReference type="EMBL" id="AUV84259.1"/>
    </source>
</evidence>
<feature type="transmembrane region" description="Helical" evidence="1">
    <location>
        <begin position="138"/>
        <end position="161"/>
    </location>
</feature>
<dbReference type="AlphaFoldDB" id="A0A2I8VSV1"/>
<feature type="transmembrane region" description="Helical" evidence="1">
    <location>
        <begin position="253"/>
        <end position="276"/>
    </location>
</feature>
<gene>
    <name evidence="2" type="ORF">C2R22_21025</name>
</gene>
<dbReference type="InterPro" id="IPR021683">
    <property type="entry name" value="DUF3267"/>
</dbReference>
<feature type="transmembrane region" description="Helical" evidence="1">
    <location>
        <begin position="206"/>
        <end position="233"/>
    </location>
</feature>
<dbReference type="OrthoDB" id="206228at2157"/>
<dbReference type="Pfam" id="PF11667">
    <property type="entry name" value="DUF3267"/>
    <property type="match status" value="1"/>
</dbReference>
<feature type="transmembrane region" description="Helical" evidence="1">
    <location>
        <begin position="81"/>
        <end position="100"/>
    </location>
</feature>
<keyword evidence="2" id="KW-0614">Plasmid</keyword>
<proteinExistence type="predicted"/>
<evidence type="ECO:0008006" key="4">
    <source>
        <dbReference type="Google" id="ProtNLM"/>
    </source>
</evidence>
<keyword evidence="1" id="KW-1133">Transmembrane helix</keyword>
<accession>A0A2I8VSV1</accession>
<reference evidence="2 3" key="1">
    <citation type="submission" date="2018-01" db="EMBL/GenBank/DDBJ databases">
        <title>Complete genome sequence of Salinigranum rubrum GX10T, an extremely halophilic archaeon isolated from a marine solar saltern.</title>
        <authorList>
            <person name="Han S."/>
        </authorList>
    </citation>
    <scope>NUCLEOTIDE SEQUENCE [LARGE SCALE GENOMIC DNA]</scope>
    <source>
        <strain evidence="2 3">GX10</strain>
        <plasmid evidence="3">Plasmid unnamed1</plasmid>
    </source>
</reference>
<keyword evidence="1" id="KW-0472">Membrane</keyword>
<feature type="transmembrane region" description="Helical" evidence="1">
    <location>
        <begin position="112"/>
        <end position="132"/>
    </location>
</feature>
<feature type="transmembrane region" description="Helical" evidence="1">
    <location>
        <begin position="48"/>
        <end position="69"/>
    </location>
</feature>
<evidence type="ECO:0000313" key="3">
    <source>
        <dbReference type="Proteomes" id="UP000236584"/>
    </source>
</evidence>
<keyword evidence="3" id="KW-1185">Reference proteome</keyword>
<organism evidence="2 3">
    <name type="scientific">Salinigranum rubrum</name>
    <dbReference type="NCBI Taxonomy" id="755307"/>
    <lineage>
        <taxon>Archaea</taxon>
        <taxon>Methanobacteriati</taxon>
        <taxon>Methanobacteriota</taxon>
        <taxon>Stenosarchaea group</taxon>
        <taxon>Halobacteria</taxon>
        <taxon>Halobacteriales</taxon>
        <taxon>Haloferacaceae</taxon>
        <taxon>Salinigranum</taxon>
    </lineage>
</organism>